<dbReference type="GO" id="GO:0005975">
    <property type="term" value="P:carbohydrate metabolic process"/>
    <property type="evidence" value="ECO:0007669"/>
    <property type="project" value="InterPro"/>
</dbReference>
<dbReference type="SUPFAM" id="SSF56112">
    <property type="entry name" value="Protein kinase-like (PK-like)"/>
    <property type="match status" value="1"/>
</dbReference>
<dbReference type="EC" id="2.7.1.175" evidence="4"/>
<evidence type="ECO:0000256" key="8">
    <source>
        <dbReference type="ARBA" id="ARBA00022723"/>
    </source>
</evidence>
<dbReference type="InterPro" id="IPR032091">
    <property type="entry name" value="Malt_amylase-like_C"/>
</dbReference>
<keyword evidence="7 17" id="KW-0808">Transferase</keyword>
<dbReference type="InterPro" id="IPR012810">
    <property type="entry name" value="TreS/a-amylase_N"/>
</dbReference>
<dbReference type="PANTHER" id="PTHR10357">
    <property type="entry name" value="ALPHA-AMYLASE FAMILY MEMBER"/>
    <property type="match status" value="1"/>
</dbReference>
<dbReference type="InterPro" id="IPR013780">
    <property type="entry name" value="Glyco_hydro_b"/>
</dbReference>
<keyword evidence="8" id="KW-0479">Metal-binding</keyword>
<dbReference type="NCBIfam" id="TIGR02456">
    <property type="entry name" value="treS_nterm"/>
    <property type="match status" value="1"/>
</dbReference>
<dbReference type="Pfam" id="PF16657">
    <property type="entry name" value="Malt_amylase_C"/>
    <property type="match status" value="1"/>
</dbReference>
<evidence type="ECO:0000313" key="18">
    <source>
        <dbReference type="Proteomes" id="UP000542342"/>
    </source>
</evidence>
<comment type="similarity">
    <text evidence="2">Belongs to the glycosyl hydrolase 13 family. TreS subfamily.</text>
</comment>
<dbReference type="CDD" id="cd11334">
    <property type="entry name" value="AmyAc_TreS"/>
    <property type="match status" value="1"/>
</dbReference>
<evidence type="ECO:0000256" key="7">
    <source>
        <dbReference type="ARBA" id="ARBA00022679"/>
    </source>
</evidence>
<dbReference type="InterPro" id="IPR011009">
    <property type="entry name" value="Kinase-like_dom_sf"/>
</dbReference>
<dbReference type="EMBL" id="JACEFB010000008">
    <property type="protein sequence ID" value="MBA2226870.1"/>
    <property type="molecule type" value="Genomic_DNA"/>
</dbReference>
<evidence type="ECO:0000256" key="1">
    <source>
        <dbReference type="ARBA" id="ARBA00001595"/>
    </source>
</evidence>
<dbReference type="GO" id="GO:0016740">
    <property type="term" value="F:transferase activity"/>
    <property type="evidence" value="ECO:0007669"/>
    <property type="project" value="UniProtKB-KW"/>
</dbReference>
<evidence type="ECO:0000256" key="5">
    <source>
        <dbReference type="ARBA" id="ARBA00012619"/>
    </source>
</evidence>
<gene>
    <name evidence="17" type="primary">treS</name>
    <name evidence="17" type="ORF">H0921_11925</name>
</gene>
<protein>
    <recommendedName>
        <fullName evidence="6">Maltokinase</fullName>
        <ecNumber evidence="4">2.7.1.175</ecNumber>
        <ecNumber evidence="5">5.4.99.16</ecNumber>
    </recommendedName>
    <alternativeName>
        <fullName evidence="14">Maltose alpha-D-glucosyltransferase</fullName>
    </alternativeName>
    <alternativeName>
        <fullName evidence="13">Maltose-1-phosphate synthase</fullName>
    </alternativeName>
</protein>
<dbReference type="NCBIfam" id="TIGR02457">
    <property type="entry name" value="TreS_Cterm"/>
    <property type="match status" value="1"/>
</dbReference>
<dbReference type="PANTHER" id="PTHR10357:SF219">
    <property type="entry name" value="MALTOSE ALPHA-D-GLUCOSYLTRANSFERASE"/>
    <property type="match status" value="1"/>
</dbReference>
<comment type="caution">
    <text evidence="17">The sequence shown here is derived from an EMBL/GenBank/DDBJ whole genome shotgun (WGS) entry which is preliminary data.</text>
</comment>
<dbReference type="Gene3D" id="3.90.1200.10">
    <property type="match status" value="1"/>
</dbReference>
<evidence type="ECO:0000256" key="6">
    <source>
        <dbReference type="ARBA" id="ARBA00013882"/>
    </source>
</evidence>
<evidence type="ECO:0000256" key="14">
    <source>
        <dbReference type="ARBA" id="ARBA00031378"/>
    </source>
</evidence>
<dbReference type="GO" id="GO:0047471">
    <property type="term" value="F:maltose alpha-D-glucosyltransferase activity"/>
    <property type="evidence" value="ECO:0007669"/>
    <property type="project" value="UniProtKB-EC"/>
</dbReference>
<dbReference type="Pfam" id="PF00128">
    <property type="entry name" value="Alpha-amylase"/>
    <property type="match status" value="1"/>
</dbReference>
<evidence type="ECO:0000256" key="12">
    <source>
        <dbReference type="ARBA" id="ARBA00023235"/>
    </source>
</evidence>
<sequence>MAVPDHFAPLPDDPLWYKDAIIYEAPVKSFRDSIGDGVGDFRGMIEKLDYLQDLGINALWLLPFYPSPLKDDGYDISDYMSVHPMYGTLEDFKDLLREAHRRGIRVITELVINHTSDQHPWFQRARRAPKGSVERDFYVWSDTPEKYKQARIIFKDFETSNWAYDPVAKAYYWHRFYSHQPDLNYDNPAVWEAIFPIVDFWFELGVDGMRLDAIPYLYEREGTSCENLPETHAFLKALRKHVDSKFRNKMFLAEANQWPEDAVAYFGEGDECHTAFHFPLMPRMFMAIRTEDRFPIVDILQQTPPIPENCQWCLFLRNHDELTLEMVTDEERDYMYRAYARDAQARINLGIRRRLAPLLGNNRRRIELMVGLLMSLPGTPVLYYGDEIGMGDNIYLGDRNAVRTPMQWSGDRNAGFSKANPQKLYLPVIIDPEYHYEAVNVEAQQNNPNSLLWWMKRIIDLRKRHKAFGRGSMEFLFPENPKILAYLRRYGEETILVVANLSRFTQHTELHLEAYAGLVPVEMFGRVEFPVISKMPYPVMLGPHGFVWFSLQPRRPATLGLSSLPTRFPEIPVRGNWDRFIRGRQRQSLEAILPDFLAQRRWFTGRRRSINEAAILDVITLTLQDRTIFGCVVEVRYLEGEPEQYLLPLVTASGSEMSQVLEELPHAVVAVLQGDENAVVYDALWDPHFTAALWPLIREQQSLTGGTGKIAGIALPSIAAYPAAAPPPIQSRADQHNTVIQYGERAFLKVFRRLDEGINPEWEVGRFLTERGFPHVPPVLGALEYRRPKSEPLTLAVLHAYVPSQGTAWQYVLNAVGHYLDWVLTSGGVEQPPPRLMRSIVELSDEADLPALLVEAAGPFLDSVRLLGQRVAELHLVLASEEEDPAFRGEPYTPLYQRSIYQSLRTEARRRLQGLQRFLANTDKENSLPEADRHLLQEVLQSQNALLARLQLVASTPLQVQRYRCHGDLHLGQILATGKDFVFVDFEGDPRRTISDRRIKRSLVRDVARMLYSFHQAVQTALVEHNGGSSGGQATVRPDDRQRLEPWCDYWQQWMAALFLRAYRQTAGDAPFVPANLLQWRVLLEAFYLDNALNELQQALDGWEGAKLTTACHGLLCVLRWPEPGK</sequence>
<dbReference type="FunFam" id="3.20.20.80:FF:000055">
    <property type="entry name" value="Trehalose synthase"/>
    <property type="match status" value="1"/>
</dbReference>
<dbReference type="InterPro" id="IPR040999">
    <property type="entry name" value="Mak_N_cap"/>
</dbReference>
<dbReference type="InterPro" id="IPR017853">
    <property type="entry name" value="GH"/>
</dbReference>
<dbReference type="SUPFAM" id="SSF51445">
    <property type="entry name" value="(Trans)glycosidases"/>
    <property type="match status" value="1"/>
</dbReference>
<dbReference type="Proteomes" id="UP000542342">
    <property type="component" value="Unassembled WGS sequence"/>
</dbReference>
<dbReference type="Pfam" id="PF18085">
    <property type="entry name" value="Mak_N_cap"/>
    <property type="match status" value="1"/>
</dbReference>
<comment type="catalytic activity">
    <reaction evidence="15">
        <text>D-maltose + ATP = alpha-maltose 1-phosphate + ADP + H(+)</text>
        <dbReference type="Rhea" id="RHEA:31915"/>
        <dbReference type="ChEBI" id="CHEBI:15378"/>
        <dbReference type="ChEBI" id="CHEBI:17306"/>
        <dbReference type="ChEBI" id="CHEBI:30616"/>
        <dbReference type="ChEBI" id="CHEBI:63576"/>
        <dbReference type="ChEBI" id="CHEBI:456216"/>
        <dbReference type="EC" id="2.7.1.175"/>
    </reaction>
</comment>
<dbReference type="SUPFAM" id="SSF51011">
    <property type="entry name" value="Glycosyl hydrolase domain"/>
    <property type="match status" value="1"/>
</dbReference>
<evidence type="ECO:0000259" key="16">
    <source>
        <dbReference type="SMART" id="SM00642"/>
    </source>
</evidence>
<dbReference type="InterPro" id="IPR012811">
    <property type="entry name" value="TreS_maltokin_C_dom"/>
</dbReference>
<proteinExistence type="inferred from homology"/>
<evidence type="ECO:0000256" key="15">
    <source>
        <dbReference type="ARBA" id="ARBA00049067"/>
    </source>
</evidence>
<evidence type="ECO:0000256" key="10">
    <source>
        <dbReference type="ARBA" id="ARBA00022837"/>
    </source>
</evidence>
<evidence type="ECO:0000256" key="13">
    <source>
        <dbReference type="ARBA" id="ARBA00031251"/>
    </source>
</evidence>
<keyword evidence="10" id="KW-0106">Calcium</keyword>
<dbReference type="Gene3D" id="3.20.20.80">
    <property type="entry name" value="Glycosidases"/>
    <property type="match status" value="1"/>
</dbReference>
<comment type="catalytic activity">
    <reaction evidence="1">
        <text>D-maltose = alpha,alpha-trehalose</text>
        <dbReference type="Rhea" id="RHEA:15145"/>
        <dbReference type="ChEBI" id="CHEBI:16551"/>
        <dbReference type="ChEBI" id="CHEBI:17306"/>
        <dbReference type="EC" id="5.4.99.16"/>
    </reaction>
</comment>
<dbReference type="EC" id="5.4.99.16" evidence="5"/>
<comment type="similarity">
    <text evidence="3">Belongs to the aminoglycoside phosphotransferase family.</text>
</comment>
<accession>A0A7V8VFB4</accession>
<dbReference type="GO" id="GO:0046872">
    <property type="term" value="F:metal ion binding"/>
    <property type="evidence" value="ECO:0007669"/>
    <property type="project" value="UniProtKB-KW"/>
</dbReference>
<dbReference type="InterPro" id="IPR045857">
    <property type="entry name" value="O16G_dom_2"/>
</dbReference>
<name>A0A7V8VFB4_9BACT</name>
<organism evidence="17 18">
    <name type="scientific">Thermogemmata fonticola</name>
    <dbReference type="NCBI Taxonomy" id="2755323"/>
    <lineage>
        <taxon>Bacteria</taxon>
        <taxon>Pseudomonadati</taxon>
        <taxon>Planctomycetota</taxon>
        <taxon>Planctomycetia</taxon>
        <taxon>Gemmatales</taxon>
        <taxon>Gemmataceae</taxon>
        <taxon>Thermogemmata</taxon>
    </lineage>
</organism>
<evidence type="ECO:0000256" key="11">
    <source>
        <dbReference type="ARBA" id="ARBA00022840"/>
    </source>
</evidence>
<dbReference type="AlphaFoldDB" id="A0A7V8VFB4"/>
<reference evidence="17 18" key="1">
    <citation type="submission" date="2020-07" db="EMBL/GenBank/DDBJ databases">
        <title>Thermogemmata thermophila gen. nov., sp. nov., a novel moderate thermophilic planctomycete from a Kamchatka hot spring.</title>
        <authorList>
            <person name="Elcheninov A.G."/>
            <person name="Podosokorskaya O.A."/>
            <person name="Kovaleva O.L."/>
            <person name="Novikov A."/>
            <person name="Bonch-Osmolovskaya E.A."/>
            <person name="Toshchakov S.V."/>
            <person name="Kublanov I.V."/>
        </authorList>
    </citation>
    <scope>NUCLEOTIDE SEQUENCE [LARGE SCALE GENOMIC DNA]</scope>
    <source>
        <strain evidence="17 18">2918</strain>
    </source>
</reference>
<keyword evidence="18" id="KW-1185">Reference proteome</keyword>
<feature type="domain" description="Glycosyl hydrolase family 13 catalytic" evidence="16">
    <location>
        <begin position="24"/>
        <end position="423"/>
    </location>
</feature>
<dbReference type="Gene3D" id="3.90.400.10">
    <property type="entry name" value="Oligo-1,6-glucosidase, Domain 2"/>
    <property type="match status" value="1"/>
</dbReference>
<dbReference type="InterPro" id="IPR006047">
    <property type="entry name" value="GH13_cat_dom"/>
</dbReference>
<evidence type="ECO:0000256" key="3">
    <source>
        <dbReference type="ARBA" id="ARBA00006219"/>
    </source>
</evidence>
<keyword evidence="12 17" id="KW-0413">Isomerase</keyword>
<keyword evidence="11" id="KW-0067">ATP-binding</keyword>
<dbReference type="Gene3D" id="2.60.40.1180">
    <property type="entry name" value="Golgi alpha-mannosidase II"/>
    <property type="match status" value="1"/>
</dbReference>
<evidence type="ECO:0000313" key="17">
    <source>
        <dbReference type="EMBL" id="MBA2226870.1"/>
    </source>
</evidence>
<dbReference type="SMART" id="SM00642">
    <property type="entry name" value="Aamy"/>
    <property type="match status" value="1"/>
</dbReference>
<evidence type="ECO:0000256" key="2">
    <source>
        <dbReference type="ARBA" id="ARBA00005496"/>
    </source>
</evidence>
<evidence type="ECO:0000256" key="4">
    <source>
        <dbReference type="ARBA" id="ARBA00011962"/>
    </source>
</evidence>
<evidence type="ECO:0000256" key="9">
    <source>
        <dbReference type="ARBA" id="ARBA00022741"/>
    </source>
</evidence>
<keyword evidence="9" id="KW-0547">Nucleotide-binding</keyword>
<dbReference type="GO" id="GO:0005524">
    <property type="term" value="F:ATP binding"/>
    <property type="evidence" value="ECO:0007669"/>
    <property type="project" value="UniProtKB-KW"/>
</dbReference>